<organism evidence="1 2">
    <name type="scientific">Rhodovibrio sodomensis</name>
    <dbReference type="NCBI Taxonomy" id="1088"/>
    <lineage>
        <taxon>Bacteria</taxon>
        <taxon>Pseudomonadati</taxon>
        <taxon>Pseudomonadota</taxon>
        <taxon>Alphaproteobacteria</taxon>
        <taxon>Rhodospirillales</taxon>
        <taxon>Rhodovibrionaceae</taxon>
        <taxon>Rhodovibrio</taxon>
    </lineage>
</organism>
<comment type="caution">
    <text evidence="1">The sequence shown here is derived from an EMBL/GenBank/DDBJ whole genome shotgun (WGS) entry which is preliminary data.</text>
</comment>
<dbReference type="EMBL" id="NRRL01000170">
    <property type="protein sequence ID" value="MBK1671310.1"/>
    <property type="molecule type" value="Genomic_DNA"/>
</dbReference>
<sequence length="203" mass="23101">MTVNLSRTNVASVLSRTNQALFMYWERLATIERPPRKTALDPAEVRKILSNLVIYERKDITIFQIRLMGTKVAQRIGVDLTGKNLLEFFHYAGKAEAQKDLNRIVDEPCGQFLVVKDRFTSGREAWVEILRLPLTDDLGQTRFIIGCTEEKNTTSFAAHQRDKPELIAEHIKGFFFDLEGKILPDTIWTNPDHAVPDDAGGGW</sequence>
<evidence type="ECO:0000313" key="2">
    <source>
        <dbReference type="Proteomes" id="UP001296873"/>
    </source>
</evidence>
<dbReference type="Proteomes" id="UP001296873">
    <property type="component" value="Unassembled WGS sequence"/>
</dbReference>
<accession>A0ABS1DL98</accession>
<dbReference type="Pfam" id="PF07310">
    <property type="entry name" value="PAS_5"/>
    <property type="match status" value="1"/>
</dbReference>
<evidence type="ECO:0000313" key="1">
    <source>
        <dbReference type="EMBL" id="MBK1671310.1"/>
    </source>
</evidence>
<keyword evidence="2" id="KW-1185">Reference proteome</keyword>
<dbReference type="RefSeq" id="WP_200344035.1">
    <property type="nucleotide sequence ID" value="NZ_NRRL01000170.1"/>
</dbReference>
<name>A0ABS1DL98_9PROT</name>
<proteinExistence type="predicted"/>
<gene>
    <name evidence="1" type="ORF">CKO28_25245</name>
</gene>
<evidence type="ECO:0008006" key="3">
    <source>
        <dbReference type="Google" id="ProtNLM"/>
    </source>
</evidence>
<reference evidence="1 2" key="1">
    <citation type="journal article" date="2020" name="Microorganisms">
        <title>Osmotic Adaptation and Compatible Solute Biosynthesis of Phototrophic Bacteria as Revealed from Genome Analyses.</title>
        <authorList>
            <person name="Imhoff J.F."/>
            <person name="Rahn T."/>
            <person name="Kunzel S."/>
            <person name="Keller A."/>
            <person name="Neulinger S.C."/>
        </authorList>
    </citation>
    <scope>NUCLEOTIDE SEQUENCE [LARGE SCALE GENOMIC DNA]</scope>
    <source>
        <strain evidence="1 2">DSM 9895</strain>
    </source>
</reference>
<protein>
    <recommendedName>
        <fullName evidence="3">PAS domain-containing protein</fullName>
    </recommendedName>
</protein>
<dbReference type="InterPro" id="IPR009922">
    <property type="entry name" value="DUF1457"/>
</dbReference>